<proteinExistence type="predicted"/>
<dbReference type="Gene3D" id="2.60.40.10">
    <property type="entry name" value="Immunoglobulins"/>
    <property type="match status" value="1"/>
</dbReference>
<accession>A0ABN7NMS7</accession>
<name>A0ABN7NMS7_TIMPD</name>
<dbReference type="InterPro" id="IPR013783">
    <property type="entry name" value="Ig-like_fold"/>
</dbReference>
<dbReference type="PANTHER" id="PTHR23278">
    <property type="entry name" value="SIDESTEP PROTEIN"/>
    <property type="match status" value="1"/>
</dbReference>
<dbReference type="PANTHER" id="PTHR23278:SF26">
    <property type="entry name" value="SIDESTEP III, ISOFORM O"/>
    <property type="match status" value="1"/>
</dbReference>
<dbReference type="PROSITE" id="PS50835">
    <property type="entry name" value="IG_LIKE"/>
    <property type="match status" value="1"/>
</dbReference>
<comment type="caution">
    <text evidence="2">The sequence shown here is derived from an EMBL/GenBank/DDBJ whole genome shotgun (WGS) entry which is preliminary data.</text>
</comment>
<dbReference type="InterPro" id="IPR003599">
    <property type="entry name" value="Ig_sub"/>
</dbReference>
<dbReference type="Proteomes" id="UP001153148">
    <property type="component" value="Unassembled WGS sequence"/>
</dbReference>
<dbReference type="InterPro" id="IPR036179">
    <property type="entry name" value="Ig-like_dom_sf"/>
</dbReference>
<gene>
    <name evidence="2" type="ORF">TPAB3V08_LOCUS4145</name>
</gene>
<protein>
    <recommendedName>
        <fullName evidence="1">Ig-like domain-containing protein</fullName>
    </recommendedName>
</protein>
<dbReference type="SUPFAM" id="SSF48726">
    <property type="entry name" value="Immunoglobulin"/>
    <property type="match status" value="1"/>
</dbReference>
<dbReference type="SMART" id="SM00409">
    <property type="entry name" value="IG"/>
    <property type="match status" value="1"/>
</dbReference>
<feature type="domain" description="Ig-like" evidence="1">
    <location>
        <begin position="26"/>
        <end position="214"/>
    </location>
</feature>
<evidence type="ECO:0000313" key="2">
    <source>
        <dbReference type="EMBL" id="CAG2057166.1"/>
    </source>
</evidence>
<dbReference type="EMBL" id="CAJPIN010004955">
    <property type="protein sequence ID" value="CAG2057166.1"/>
    <property type="molecule type" value="Genomic_DNA"/>
</dbReference>
<sequence>MKHGVQVGARCHGKNSVTYDARDVNPPLVSLQLGNTLNPDDIKEGDDVYFECNIRANPKEHKIVWLHNKADEMGPRGLSYQFQCETIVDPSGVSWGIGGGINRGDEGENSFSRKYTKGHSTFTVHIPGEIHRNRKVGEMRGRDEDAFAMDVSFGKLIYSFLYFLGGVLVMQNMSSGVILSTHSLVLQGVTRHNGGRYTCMAANARGETTSEPVALRVQCE</sequence>
<evidence type="ECO:0000313" key="3">
    <source>
        <dbReference type="Proteomes" id="UP001153148"/>
    </source>
</evidence>
<dbReference type="InterPro" id="IPR007110">
    <property type="entry name" value="Ig-like_dom"/>
</dbReference>
<dbReference type="CDD" id="cd00096">
    <property type="entry name" value="Ig"/>
    <property type="match status" value="1"/>
</dbReference>
<evidence type="ECO:0000259" key="1">
    <source>
        <dbReference type="PROSITE" id="PS50835"/>
    </source>
</evidence>
<keyword evidence="3" id="KW-1185">Reference proteome</keyword>
<reference evidence="2" key="1">
    <citation type="submission" date="2021-03" db="EMBL/GenBank/DDBJ databases">
        <authorList>
            <person name="Tran Van P."/>
        </authorList>
    </citation>
    <scope>NUCLEOTIDE SEQUENCE</scope>
</reference>
<organism evidence="2 3">
    <name type="scientific">Timema podura</name>
    <name type="common">Walking stick</name>
    <dbReference type="NCBI Taxonomy" id="61482"/>
    <lineage>
        <taxon>Eukaryota</taxon>
        <taxon>Metazoa</taxon>
        <taxon>Ecdysozoa</taxon>
        <taxon>Arthropoda</taxon>
        <taxon>Hexapoda</taxon>
        <taxon>Insecta</taxon>
        <taxon>Pterygota</taxon>
        <taxon>Neoptera</taxon>
        <taxon>Polyneoptera</taxon>
        <taxon>Phasmatodea</taxon>
        <taxon>Timematodea</taxon>
        <taxon>Timematoidea</taxon>
        <taxon>Timematidae</taxon>
        <taxon>Timema</taxon>
    </lineage>
</organism>